<gene>
    <name evidence="4" type="ORF">DFR79_104158</name>
</gene>
<dbReference type="GO" id="GO:0016301">
    <property type="term" value="F:kinase activity"/>
    <property type="evidence" value="ECO:0007669"/>
    <property type="project" value="UniProtKB-KW"/>
</dbReference>
<sequence>MTNSRHKSYKPLNIRHENIKQLIKLLKNSKRKLSRADIARELSLSTPSVSSIVNVLIDSDIIIETDDENIGNNVGRKPILLKLNEDCGYLLGVLISEKKLTIALANYLGEVIKEESFYYKDNNKKCLGFLIDSIEHLLKNNQIDLDKLLSISISFPGVYDHDEQEIKFAPHSGDWQNEPIISRLNEEYNCQVKMENNVNTAVLGEKWQGKIAKKNNAVYLKLGNGIAAGIIINGQLYRGYNSLAGEIGFSVTSSKQLTDKITDSGSFEQRFNTDTMLEEIRKEIGIEVSDFNELKTIVKDNPELSRYIDNVNQNVKMLLINLISILNPEVIVIGGEYSQIIDNYIVDLKSQILKNVPFAAEILVSELEDEVYVLGAIANSLQNLERELIKKYFME</sequence>
<dbReference type="SUPFAM" id="SSF46785">
    <property type="entry name" value="Winged helix' DNA-binding domain"/>
    <property type="match status" value="1"/>
</dbReference>
<comment type="similarity">
    <text evidence="2">Belongs to the ROK (NagC/XylR) family.</text>
</comment>
<protein>
    <submittedName>
        <fullName evidence="4">Putative NBD/HSP70 family sugar kinase</fullName>
    </submittedName>
</protein>
<comment type="caution">
    <text evidence="4">The sequence shown here is derived from an EMBL/GenBank/DDBJ whole genome shotgun (WGS) entry which is preliminary data.</text>
</comment>
<comment type="function">
    <text evidence="1">Transcriptional repressor of xylose-utilizing enzymes.</text>
</comment>
<evidence type="ECO:0000313" key="5">
    <source>
        <dbReference type="Proteomes" id="UP000295064"/>
    </source>
</evidence>
<dbReference type="Pfam" id="PF00480">
    <property type="entry name" value="ROK"/>
    <property type="match status" value="1"/>
</dbReference>
<dbReference type="InterPro" id="IPR000600">
    <property type="entry name" value="ROK"/>
</dbReference>
<dbReference type="InterPro" id="IPR036388">
    <property type="entry name" value="WH-like_DNA-bd_sf"/>
</dbReference>
<name>A0A4V3CFL2_9FIRM</name>
<reference evidence="4 5" key="1">
    <citation type="submission" date="2019-03" db="EMBL/GenBank/DDBJ databases">
        <title>Subsurface microbial communities from deep shales in Ohio and West Virginia, USA.</title>
        <authorList>
            <person name="Wrighton K."/>
        </authorList>
    </citation>
    <scope>NUCLEOTIDE SEQUENCE [LARGE SCALE GENOMIC DNA]</scope>
    <source>
        <strain evidence="4 5">MA284_T2</strain>
    </source>
</reference>
<dbReference type="RefSeq" id="WP_133514305.1">
    <property type="nucleotide sequence ID" value="NZ_SNWX01000004.1"/>
</dbReference>
<dbReference type="Gene3D" id="3.30.420.40">
    <property type="match status" value="2"/>
</dbReference>
<dbReference type="CDD" id="cd23763">
    <property type="entry name" value="ASKHA_ATPase_ROK"/>
    <property type="match status" value="1"/>
</dbReference>
<dbReference type="AlphaFoldDB" id="A0A4V3CFL2"/>
<dbReference type="SUPFAM" id="SSF53067">
    <property type="entry name" value="Actin-like ATPase domain"/>
    <property type="match status" value="1"/>
</dbReference>
<evidence type="ECO:0000256" key="2">
    <source>
        <dbReference type="ARBA" id="ARBA00006479"/>
    </source>
</evidence>
<dbReference type="Proteomes" id="UP000295064">
    <property type="component" value="Unassembled WGS sequence"/>
</dbReference>
<dbReference type="Gene3D" id="1.10.10.10">
    <property type="entry name" value="Winged helix-like DNA-binding domain superfamily/Winged helix DNA-binding domain"/>
    <property type="match status" value="1"/>
</dbReference>
<accession>A0A4V3CFL2</accession>
<dbReference type="PANTHER" id="PTHR18964:SF149">
    <property type="entry name" value="BIFUNCTIONAL UDP-N-ACETYLGLUCOSAMINE 2-EPIMERASE_N-ACETYLMANNOSAMINE KINASE"/>
    <property type="match status" value="1"/>
</dbReference>
<keyword evidence="4" id="KW-0418">Kinase</keyword>
<dbReference type="PANTHER" id="PTHR18964">
    <property type="entry name" value="ROK (REPRESSOR, ORF, KINASE) FAMILY"/>
    <property type="match status" value="1"/>
</dbReference>
<proteinExistence type="inferred from homology"/>
<evidence type="ECO:0000256" key="3">
    <source>
        <dbReference type="ARBA" id="ARBA00022629"/>
    </source>
</evidence>
<keyword evidence="3" id="KW-0859">Xylose metabolism</keyword>
<dbReference type="InterPro" id="IPR043129">
    <property type="entry name" value="ATPase_NBD"/>
</dbReference>
<keyword evidence="3" id="KW-0119">Carbohydrate metabolism</keyword>
<organism evidence="4 5">
    <name type="scientific">Halanaerobium saccharolyticum</name>
    <dbReference type="NCBI Taxonomy" id="43595"/>
    <lineage>
        <taxon>Bacteria</taxon>
        <taxon>Bacillati</taxon>
        <taxon>Bacillota</taxon>
        <taxon>Clostridia</taxon>
        <taxon>Halanaerobiales</taxon>
        <taxon>Halanaerobiaceae</taxon>
        <taxon>Halanaerobium</taxon>
    </lineage>
</organism>
<dbReference type="EMBL" id="SNWX01000004">
    <property type="protein sequence ID" value="TDO94192.1"/>
    <property type="molecule type" value="Genomic_DNA"/>
</dbReference>
<dbReference type="InterPro" id="IPR036390">
    <property type="entry name" value="WH_DNA-bd_sf"/>
</dbReference>
<evidence type="ECO:0000256" key="1">
    <source>
        <dbReference type="ARBA" id="ARBA00002486"/>
    </source>
</evidence>
<keyword evidence="4" id="KW-0808">Transferase</keyword>
<evidence type="ECO:0000313" key="4">
    <source>
        <dbReference type="EMBL" id="TDO94192.1"/>
    </source>
</evidence>
<dbReference type="GO" id="GO:0042732">
    <property type="term" value="P:D-xylose metabolic process"/>
    <property type="evidence" value="ECO:0007669"/>
    <property type="project" value="UniProtKB-KW"/>
</dbReference>
<dbReference type="OrthoDB" id="9796533at2"/>